<accession>A0A395XHK3</accession>
<gene>
    <name evidence="2" type="ORF">DWV67_16225</name>
</gene>
<name>A0A395XHK3_9FIRM</name>
<sequence length="63" mass="7728">MSLIERDYMGESPEERKKARSSRIERENRKVELWRLYGKKRKTIFDKMKIKKLEKLNLQDADN</sequence>
<comment type="caution">
    <text evidence="2">The sequence shown here is derived from an EMBL/GenBank/DDBJ whole genome shotgun (WGS) entry which is preliminary data.</text>
</comment>
<dbReference type="Proteomes" id="UP000266376">
    <property type="component" value="Unassembled WGS sequence"/>
</dbReference>
<evidence type="ECO:0000313" key="3">
    <source>
        <dbReference type="Proteomes" id="UP000266376"/>
    </source>
</evidence>
<evidence type="ECO:0000256" key="1">
    <source>
        <dbReference type="SAM" id="MobiDB-lite"/>
    </source>
</evidence>
<proteinExistence type="predicted"/>
<dbReference type="EMBL" id="QSAJ01000089">
    <property type="protein sequence ID" value="RGW46116.1"/>
    <property type="molecule type" value="Genomic_DNA"/>
</dbReference>
<organism evidence="2 3">
    <name type="scientific">Dorea formicigenerans</name>
    <dbReference type="NCBI Taxonomy" id="39486"/>
    <lineage>
        <taxon>Bacteria</taxon>
        <taxon>Bacillati</taxon>
        <taxon>Bacillota</taxon>
        <taxon>Clostridia</taxon>
        <taxon>Lachnospirales</taxon>
        <taxon>Lachnospiraceae</taxon>
        <taxon>Dorea</taxon>
    </lineage>
</organism>
<dbReference type="AlphaFoldDB" id="A0A395XHK3"/>
<protein>
    <submittedName>
        <fullName evidence="2">Uncharacterized protein</fullName>
    </submittedName>
</protein>
<reference evidence="2 3" key="1">
    <citation type="submission" date="2018-08" db="EMBL/GenBank/DDBJ databases">
        <title>A genome reference for cultivated species of the human gut microbiota.</title>
        <authorList>
            <person name="Zou Y."/>
            <person name="Xue W."/>
            <person name="Luo G."/>
        </authorList>
    </citation>
    <scope>NUCLEOTIDE SEQUENCE [LARGE SCALE GENOMIC DNA]</scope>
    <source>
        <strain evidence="2 3">AF12-11</strain>
    </source>
</reference>
<evidence type="ECO:0000313" key="2">
    <source>
        <dbReference type="EMBL" id="RGW46116.1"/>
    </source>
</evidence>
<feature type="region of interest" description="Disordered" evidence="1">
    <location>
        <begin position="1"/>
        <end position="26"/>
    </location>
</feature>